<dbReference type="NCBIfam" id="TIGR00254">
    <property type="entry name" value="GGDEF"/>
    <property type="match status" value="1"/>
</dbReference>
<organism evidence="4 5">
    <name type="scientific">Actinoplanes teichomyceticus</name>
    <dbReference type="NCBI Taxonomy" id="1867"/>
    <lineage>
        <taxon>Bacteria</taxon>
        <taxon>Bacillati</taxon>
        <taxon>Actinomycetota</taxon>
        <taxon>Actinomycetes</taxon>
        <taxon>Micromonosporales</taxon>
        <taxon>Micromonosporaceae</taxon>
        <taxon>Actinoplanes</taxon>
    </lineage>
</organism>
<feature type="transmembrane region" description="Helical" evidence="1">
    <location>
        <begin position="180"/>
        <end position="201"/>
    </location>
</feature>
<protein>
    <submittedName>
        <fullName evidence="4">Diguanylate cyclase (GGDEF)-like protein</fullName>
    </submittedName>
</protein>
<proteinExistence type="predicted"/>
<feature type="transmembrane region" description="Helical" evidence="1">
    <location>
        <begin position="20"/>
        <end position="40"/>
    </location>
</feature>
<feature type="domain" description="GGDEF" evidence="3">
    <location>
        <begin position="369"/>
        <end position="500"/>
    </location>
</feature>
<dbReference type="Proteomes" id="UP000320239">
    <property type="component" value="Unassembled WGS sequence"/>
</dbReference>
<dbReference type="PANTHER" id="PTHR44757">
    <property type="entry name" value="DIGUANYLATE CYCLASE DGCP"/>
    <property type="match status" value="1"/>
</dbReference>
<keyword evidence="5" id="KW-1185">Reference proteome</keyword>
<comment type="caution">
    <text evidence="4">The sequence shown here is derived from an EMBL/GenBank/DDBJ whole genome shotgun (WGS) entry which is preliminary data.</text>
</comment>
<evidence type="ECO:0000313" key="4">
    <source>
        <dbReference type="EMBL" id="TWG25053.1"/>
    </source>
</evidence>
<dbReference type="InterPro" id="IPR000160">
    <property type="entry name" value="GGDEF_dom"/>
</dbReference>
<sequence>MSGAATTRDRRRRIRPLSRAVTGSLAIAVVAVVVFAWNVPTPREPLFLLWVAPCTSVIIPFVVSRQVARMPDLPPATRRFWRTVATCLLMAGAGVLAHGYDSLSAGAAGRHMSIVTVSLYGATMGLLLWSLIRLPMGASGRGDVLRIALDAGTVLIAGAAFLWHYEARPALETAGYRPATLLAMTVTLLLELVTVFALIKVALAGQAHVARGALRLLAAALLVGALSSLLQGLVQSRPHLDMVQLTLPAIVVCVTAAAQWQRTEVTRRTPGGKATGRPFSRLAYLAVAAIDVLLLISTWSGSDTVATAIAVVALTALVMWRQMTAFRENTDLLARLDHSATHDPLTQLPNRALFTARLTTALAGHPAGRGIGVALIDLDDFKVVNDTLGHRAGDVLLVAVAQRLLACVRPGDTAARLGGDEFVVLLEDVTPDEADQVTRRMLDVLTEPVVAEGHHLLVRASIGLADGHAGDEAGELLRRADIAMYAGKHGGGSRVQRYRPGMSGTVAGSAALGAELQQAIAGQQMFLEYQPIVSLADGRTAGVEALIRWSHPARGTVSPAEFIPVAERTGLIVALGGWALHEACRQFAAWWQEHGAAAPAELNVNVSPRQLSDAGFVDQVAAALADTGVPAHRLTLEITESAAVDVAEAAAQLRALRGLGVRIALDDFGTGQSSLTLLHELPVDQLKLDRSFLRPGGAGAEVSMPAAVLALAHAAHLEIVAEGVETAEQAAALARCGYRWAQGFHFARPAPADEFGRRLARPAPGEPAVTARVPR</sequence>
<dbReference type="SUPFAM" id="SSF141868">
    <property type="entry name" value="EAL domain-like"/>
    <property type="match status" value="1"/>
</dbReference>
<dbReference type="InterPro" id="IPR052155">
    <property type="entry name" value="Biofilm_reg_signaling"/>
</dbReference>
<keyword evidence="1" id="KW-1133">Transmembrane helix</keyword>
<dbReference type="EMBL" id="VIWY01000001">
    <property type="protein sequence ID" value="TWG25053.1"/>
    <property type="molecule type" value="Genomic_DNA"/>
</dbReference>
<evidence type="ECO:0000259" key="2">
    <source>
        <dbReference type="PROSITE" id="PS50883"/>
    </source>
</evidence>
<dbReference type="CDD" id="cd01948">
    <property type="entry name" value="EAL"/>
    <property type="match status" value="1"/>
</dbReference>
<dbReference type="InterPro" id="IPR001633">
    <property type="entry name" value="EAL_dom"/>
</dbReference>
<feature type="transmembrane region" description="Helical" evidence="1">
    <location>
        <begin position="112"/>
        <end position="132"/>
    </location>
</feature>
<feature type="domain" description="EAL" evidence="2">
    <location>
        <begin position="509"/>
        <end position="763"/>
    </location>
</feature>
<dbReference type="Gene3D" id="3.30.70.270">
    <property type="match status" value="1"/>
</dbReference>
<dbReference type="Pfam" id="PF00563">
    <property type="entry name" value="EAL"/>
    <property type="match status" value="1"/>
</dbReference>
<name>A0A561WMJ0_ACTTI</name>
<dbReference type="SMART" id="SM00267">
    <property type="entry name" value="GGDEF"/>
    <property type="match status" value="1"/>
</dbReference>
<reference evidence="4 5" key="1">
    <citation type="submission" date="2019-06" db="EMBL/GenBank/DDBJ databases">
        <title>Sequencing the genomes of 1000 actinobacteria strains.</title>
        <authorList>
            <person name="Klenk H.-P."/>
        </authorList>
    </citation>
    <scope>NUCLEOTIDE SEQUENCE [LARGE SCALE GENOMIC DNA]</scope>
    <source>
        <strain evidence="4 5">DSM 43866</strain>
    </source>
</reference>
<evidence type="ECO:0000259" key="3">
    <source>
        <dbReference type="PROSITE" id="PS50887"/>
    </source>
</evidence>
<keyword evidence="1" id="KW-0812">Transmembrane</keyword>
<feature type="transmembrane region" description="Helical" evidence="1">
    <location>
        <begin position="213"/>
        <end position="230"/>
    </location>
</feature>
<dbReference type="SMART" id="SM00052">
    <property type="entry name" value="EAL"/>
    <property type="match status" value="1"/>
</dbReference>
<dbReference type="InterPro" id="IPR043128">
    <property type="entry name" value="Rev_trsase/Diguanyl_cyclase"/>
</dbReference>
<evidence type="ECO:0000313" key="5">
    <source>
        <dbReference type="Proteomes" id="UP000320239"/>
    </source>
</evidence>
<dbReference type="RefSeq" id="WP_122980644.1">
    <property type="nucleotide sequence ID" value="NZ_BOMX01000004.1"/>
</dbReference>
<accession>A0A561WMJ0</accession>
<dbReference type="PROSITE" id="PS50883">
    <property type="entry name" value="EAL"/>
    <property type="match status" value="1"/>
</dbReference>
<feature type="transmembrane region" description="Helical" evidence="1">
    <location>
        <begin position="144"/>
        <end position="165"/>
    </location>
</feature>
<dbReference type="InterPro" id="IPR029787">
    <property type="entry name" value="Nucleotide_cyclase"/>
</dbReference>
<dbReference type="AlphaFoldDB" id="A0A561WMJ0"/>
<feature type="transmembrane region" description="Helical" evidence="1">
    <location>
        <begin position="80"/>
        <end position="100"/>
    </location>
</feature>
<evidence type="ECO:0000256" key="1">
    <source>
        <dbReference type="SAM" id="Phobius"/>
    </source>
</evidence>
<dbReference type="Gene3D" id="3.20.20.450">
    <property type="entry name" value="EAL domain"/>
    <property type="match status" value="1"/>
</dbReference>
<dbReference type="OrthoDB" id="3274485at2"/>
<dbReference type="Pfam" id="PF00990">
    <property type="entry name" value="GGDEF"/>
    <property type="match status" value="1"/>
</dbReference>
<dbReference type="PANTHER" id="PTHR44757:SF2">
    <property type="entry name" value="BIOFILM ARCHITECTURE MAINTENANCE PROTEIN MBAA"/>
    <property type="match status" value="1"/>
</dbReference>
<dbReference type="CDD" id="cd01949">
    <property type="entry name" value="GGDEF"/>
    <property type="match status" value="1"/>
</dbReference>
<dbReference type="PROSITE" id="PS50887">
    <property type="entry name" value="GGDEF"/>
    <property type="match status" value="1"/>
</dbReference>
<dbReference type="SUPFAM" id="SSF55073">
    <property type="entry name" value="Nucleotide cyclase"/>
    <property type="match status" value="1"/>
</dbReference>
<dbReference type="InterPro" id="IPR035919">
    <property type="entry name" value="EAL_sf"/>
</dbReference>
<gene>
    <name evidence="4" type="ORF">FHX34_10112</name>
</gene>
<keyword evidence="1" id="KW-0472">Membrane</keyword>
<feature type="transmembrane region" description="Helical" evidence="1">
    <location>
        <begin position="46"/>
        <end position="68"/>
    </location>
</feature>